<name>A0A6N4PXN3_9LEPT</name>
<organism evidence="1 2">
    <name type="scientific">Leptospira kanakyensis</name>
    <dbReference type="NCBI Taxonomy" id="2484968"/>
    <lineage>
        <taxon>Bacteria</taxon>
        <taxon>Pseudomonadati</taxon>
        <taxon>Spirochaetota</taxon>
        <taxon>Spirochaetia</taxon>
        <taxon>Leptospirales</taxon>
        <taxon>Leptospiraceae</taxon>
        <taxon>Leptospira</taxon>
    </lineage>
</organism>
<gene>
    <name evidence="1" type="ORF">EHQ18_10145</name>
</gene>
<dbReference type="RefSeq" id="WP_135634034.1">
    <property type="nucleotide sequence ID" value="NZ_RQFE01000024.1"/>
</dbReference>
<dbReference type="Proteomes" id="UP000297239">
    <property type="component" value="Unassembled WGS sequence"/>
</dbReference>
<comment type="caution">
    <text evidence="1">The sequence shown here is derived from an EMBL/GenBank/DDBJ whole genome shotgun (WGS) entry which is preliminary data.</text>
</comment>
<accession>A0A6N4PXN3</accession>
<dbReference type="OrthoDB" id="342545at2"/>
<dbReference type="EMBL" id="RQFF01000030">
    <property type="protein sequence ID" value="TGK69182.1"/>
    <property type="molecule type" value="Genomic_DNA"/>
</dbReference>
<proteinExistence type="predicted"/>
<evidence type="ECO:0000313" key="1">
    <source>
        <dbReference type="EMBL" id="TGK69182.1"/>
    </source>
</evidence>
<sequence>MRKSKWILFIFVFSLFSILDLHAFPNYVPPIPEYRLKIVPLEDFNETYIIVQILNKESKNDRLLYTSGIQQRESRFQSITLSHSPVVGIKVIPYSSINDSEYFLKEANSIRQTQIKENCRNYFPTSKGKKNYLLFFRDDRREFGQEYFLQYEIWEDFEIPPNKSLYIEIDIVKREHKTSIIDTPADIFADMCK</sequence>
<protein>
    <submittedName>
        <fullName evidence="1">Uncharacterized protein</fullName>
    </submittedName>
</protein>
<reference evidence="1" key="1">
    <citation type="journal article" date="2019" name="PLoS Negl. Trop. Dis.">
        <title>Revisiting the worldwide diversity of Leptospira species in the environment.</title>
        <authorList>
            <person name="Vincent A.T."/>
            <person name="Schiettekatte O."/>
            <person name="Bourhy P."/>
            <person name="Veyrier F.J."/>
            <person name="Picardeau M."/>
        </authorList>
    </citation>
    <scope>NUCLEOTIDE SEQUENCE [LARGE SCALE GENOMIC DNA]</scope>
    <source>
        <strain evidence="1">201800293</strain>
    </source>
</reference>
<evidence type="ECO:0000313" key="2">
    <source>
        <dbReference type="Proteomes" id="UP000297239"/>
    </source>
</evidence>
<keyword evidence="2" id="KW-1185">Reference proteome</keyword>
<dbReference type="AlphaFoldDB" id="A0A6N4PXN3"/>